<dbReference type="OrthoDB" id="2094269at2759"/>
<feature type="domain" description="Serine hydrolase" evidence="1">
    <location>
        <begin position="16"/>
        <end position="69"/>
    </location>
</feature>
<proteinExistence type="predicted"/>
<dbReference type="Proteomes" id="UP000187455">
    <property type="component" value="Unassembled WGS sequence"/>
</dbReference>
<evidence type="ECO:0000259" key="1">
    <source>
        <dbReference type="Pfam" id="PF03959"/>
    </source>
</evidence>
<dbReference type="AlphaFoldDB" id="A0A1R0GZA3"/>
<sequence length="112" mass="11935">MLVGGGLPNSKELLGSISENISTPLLAIIGKWDTVVSTESSMMLADKFLNKETTFHGGAHIVPLGSITKKQIKSFLKSLGLESNVPLFNLPPSSALISLGQYKPLSLKQSLI</sequence>
<dbReference type="EMBL" id="LSSL01001759">
    <property type="protein sequence ID" value="OLY82219.1"/>
    <property type="molecule type" value="Genomic_DNA"/>
</dbReference>
<dbReference type="STRING" id="133383.A0A1R0GZA3"/>
<dbReference type="InterPro" id="IPR029058">
    <property type="entry name" value="AB_hydrolase_fold"/>
</dbReference>
<protein>
    <recommendedName>
        <fullName evidence="1">Serine hydrolase domain-containing protein</fullName>
    </recommendedName>
</protein>
<organism evidence="2 3">
    <name type="scientific">Smittium mucronatum</name>
    <dbReference type="NCBI Taxonomy" id="133383"/>
    <lineage>
        <taxon>Eukaryota</taxon>
        <taxon>Fungi</taxon>
        <taxon>Fungi incertae sedis</taxon>
        <taxon>Zoopagomycota</taxon>
        <taxon>Kickxellomycotina</taxon>
        <taxon>Harpellomycetes</taxon>
        <taxon>Harpellales</taxon>
        <taxon>Legeriomycetaceae</taxon>
        <taxon>Smittium</taxon>
    </lineage>
</organism>
<dbReference type="Pfam" id="PF03959">
    <property type="entry name" value="FSH1"/>
    <property type="match status" value="1"/>
</dbReference>
<reference evidence="2 3" key="1">
    <citation type="journal article" date="2016" name="Mol. Biol. Evol.">
        <title>Genome-Wide Survey of Gut Fungi (Harpellales) Reveals the First Horizontally Transferred Ubiquitin Gene from a Mosquito Host.</title>
        <authorList>
            <person name="Wang Y."/>
            <person name="White M.M."/>
            <person name="Kvist S."/>
            <person name="Moncalvo J.M."/>
        </authorList>
    </citation>
    <scope>NUCLEOTIDE SEQUENCE [LARGE SCALE GENOMIC DNA]</scope>
    <source>
        <strain evidence="2 3">ALG-7-W6</strain>
    </source>
</reference>
<evidence type="ECO:0000313" key="2">
    <source>
        <dbReference type="EMBL" id="OLY82219.1"/>
    </source>
</evidence>
<keyword evidence="3" id="KW-1185">Reference proteome</keyword>
<comment type="caution">
    <text evidence="2">The sequence shown here is derived from an EMBL/GenBank/DDBJ whole genome shotgun (WGS) entry which is preliminary data.</text>
</comment>
<name>A0A1R0GZA3_9FUNG</name>
<accession>A0A1R0GZA3</accession>
<evidence type="ECO:0000313" key="3">
    <source>
        <dbReference type="Proteomes" id="UP000187455"/>
    </source>
</evidence>
<gene>
    <name evidence="2" type="ORF">AYI68_g3669</name>
</gene>
<dbReference type="Gene3D" id="3.40.50.1820">
    <property type="entry name" value="alpha/beta hydrolase"/>
    <property type="match status" value="1"/>
</dbReference>
<dbReference type="InterPro" id="IPR005645">
    <property type="entry name" value="FSH-like_dom"/>
</dbReference>